<feature type="transmembrane region" description="Helical" evidence="1">
    <location>
        <begin position="94"/>
        <end position="113"/>
    </location>
</feature>
<name>H0UPT8_9BACT</name>
<dbReference type="Proteomes" id="UP000005730">
    <property type="component" value="Chromosome"/>
</dbReference>
<keyword evidence="3" id="KW-1185">Reference proteome</keyword>
<dbReference type="STRING" id="926567.TheveDRAFT_1529"/>
<evidence type="ECO:0000313" key="2">
    <source>
        <dbReference type="EMBL" id="EHM10647.1"/>
    </source>
</evidence>
<keyword evidence="1" id="KW-0472">Membrane</keyword>
<reference evidence="2 3" key="1">
    <citation type="submission" date="2011-10" db="EMBL/GenBank/DDBJ databases">
        <title>The Noncontiguous Finished genome of Thermanaerovibrio velox DSM 12556.</title>
        <authorList>
            <consortium name="US DOE Joint Genome Institute (JGI-PGF)"/>
            <person name="Lucas S."/>
            <person name="Copeland A."/>
            <person name="Lapidus A."/>
            <person name="Glavina del Rio T."/>
            <person name="Dalin E."/>
            <person name="Tice H."/>
            <person name="Bruce D."/>
            <person name="Goodwin L."/>
            <person name="Pitluck S."/>
            <person name="Peters L."/>
            <person name="Mikhailova N."/>
            <person name="Teshima H."/>
            <person name="Kyrpides N."/>
            <person name="Mavromatis K."/>
            <person name="Ivanova N."/>
            <person name="Markowitz V."/>
            <person name="Cheng J.-F."/>
            <person name="Hugenholtz P."/>
            <person name="Woyke T."/>
            <person name="Wu D."/>
            <person name="Spring S."/>
            <person name="Brambilla E.-M."/>
            <person name="Klenk H.-P."/>
            <person name="Eisen J.A."/>
        </authorList>
    </citation>
    <scope>NUCLEOTIDE SEQUENCE [LARGE SCALE GENOMIC DNA]</scope>
    <source>
        <strain evidence="2 3">DSM 12556</strain>
    </source>
</reference>
<evidence type="ECO:0000256" key="1">
    <source>
        <dbReference type="SAM" id="Phobius"/>
    </source>
</evidence>
<keyword evidence="1" id="KW-1133">Transmembrane helix</keyword>
<dbReference type="RefSeq" id="WP_006584142.1">
    <property type="nucleotide sequence ID" value="NZ_CM001377.1"/>
</dbReference>
<evidence type="ECO:0000313" key="3">
    <source>
        <dbReference type="Proteomes" id="UP000005730"/>
    </source>
</evidence>
<organism evidence="2 3">
    <name type="scientific">Thermanaerovibrio velox DSM 12556</name>
    <dbReference type="NCBI Taxonomy" id="926567"/>
    <lineage>
        <taxon>Bacteria</taxon>
        <taxon>Thermotogati</taxon>
        <taxon>Synergistota</taxon>
        <taxon>Synergistia</taxon>
        <taxon>Synergistales</taxon>
        <taxon>Synergistaceae</taxon>
        <taxon>Thermanaerovibrio</taxon>
    </lineage>
</organism>
<feature type="transmembrane region" description="Helical" evidence="1">
    <location>
        <begin position="12"/>
        <end position="32"/>
    </location>
</feature>
<dbReference type="EMBL" id="CM001377">
    <property type="protein sequence ID" value="EHM10647.1"/>
    <property type="molecule type" value="Genomic_DNA"/>
</dbReference>
<dbReference type="AlphaFoldDB" id="H0UPT8"/>
<feature type="transmembrane region" description="Helical" evidence="1">
    <location>
        <begin position="52"/>
        <end position="82"/>
    </location>
</feature>
<dbReference type="PANTHER" id="PTHR40044:SF1">
    <property type="entry name" value="INTEGRAL MEMBRANE PROTEIN"/>
    <property type="match status" value="1"/>
</dbReference>
<sequence length="163" mass="17370">MPHFDKLKLTRSALVGALYVALTMAFAPISYGPVQFRVSEVLTLFPFLWPEALAGLGIGCLISNLAGGFGWVDVVFGTLATVMAGYLTMKSKSVLMGALWPVLVNGVIVGGYLSVLLNMPWHLSMAYVALGEAGVCFGLGVPLVKALMRLPEGRLGVLKGRDR</sequence>
<dbReference type="PANTHER" id="PTHR40044">
    <property type="entry name" value="INTEGRAL MEMBRANE PROTEIN-RELATED"/>
    <property type="match status" value="1"/>
</dbReference>
<dbReference type="OrthoDB" id="9786793at2"/>
<accession>H0UPT8</accession>
<gene>
    <name evidence="2" type="ORF">TheveDRAFT_1529</name>
</gene>
<keyword evidence="1" id="KW-0812">Transmembrane</keyword>
<dbReference type="Pfam" id="PF06177">
    <property type="entry name" value="QueT"/>
    <property type="match status" value="1"/>
</dbReference>
<dbReference type="PIRSF" id="PIRSF031501">
    <property type="entry name" value="QueT"/>
    <property type="match status" value="1"/>
</dbReference>
<dbReference type="InterPro" id="IPR010387">
    <property type="entry name" value="QueT"/>
</dbReference>
<dbReference type="HOGENOM" id="CLU_104115_0_0_0"/>
<proteinExistence type="predicted"/>
<protein>
    <submittedName>
        <fullName evidence="2">Putative membrane protein</fullName>
    </submittedName>
</protein>
<feature type="transmembrane region" description="Helical" evidence="1">
    <location>
        <begin position="125"/>
        <end position="144"/>
    </location>
</feature>
<dbReference type="eggNOG" id="COG4708">
    <property type="taxonomic scope" value="Bacteria"/>
</dbReference>